<reference evidence="6 7" key="1">
    <citation type="journal article" date="2019" name="Int. J. Syst. Evol. Microbiol.">
        <title>The Global Catalogue of Microorganisms (GCM) 10K type strain sequencing project: providing services to taxonomists for standard genome sequencing and annotation.</title>
        <authorList>
            <consortium name="The Broad Institute Genomics Platform"/>
            <consortium name="The Broad Institute Genome Sequencing Center for Infectious Disease"/>
            <person name="Wu L."/>
            <person name="Ma J."/>
        </authorList>
    </citation>
    <scope>NUCLEOTIDE SEQUENCE [LARGE SCALE GENOMIC DNA]</scope>
    <source>
        <strain evidence="6 7">DSM 29988</strain>
    </source>
</reference>
<evidence type="ECO:0000256" key="3">
    <source>
        <dbReference type="ARBA" id="ARBA00022729"/>
    </source>
</evidence>
<feature type="region of interest" description="Disordered" evidence="4">
    <location>
        <begin position="33"/>
        <end position="70"/>
    </location>
</feature>
<evidence type="ECO:0000259" key="5">
    <source>
        <dbReference type="PROSITE" id="PS50983"/>
    </source>
</evidence>
<proteinExistence type="predicted"/>
<dbReference type="PANTHER" id="PTHR30532:SF1">
    <property type="entry name" value="IRON(3+)-HYDROXAMATE-BINDING PROTEIN FHUD"/>
    <property type="match status" value="1"/>
</dbReference>
<keyword evidence="7" id="KW-1185">Reference proteome</keyword>
<keyword evidence="2" id="KW-0813">Transport</keyword>
<comment type="subcellular location">
    <subcellularLocation>
        <location evidence="1">Cell envelope</location>
    </subcellularLocation>
</comment>
<accession>A0ABD5ZJK3</accession>
<protein>
    <submittedName>
        <fullName evidence="6">ABC transporter substrate-binding protein</fullName>
    </submittedName>
</protein>
<organism evidence="6 7">
    <name type="scientific">Haloferax namakaokahaiae</name>
    <dbReference type="NCBI Taxonomy" id="1748331"/>
    <lineage>
        <taxon>Archaea</taxon>
        <taxon>Methanobacteriati</taxon>
        <taxon>Methanobacteriota</taxon>
        <taxon>Stenosarchaea group</taxon>
        <taxon>Halobacteria</taxon>
        <taxon>Halobacteriales</taxon>
        <taxon>Haloferacaceae</taxon>
        <taxon>Haloferax</taxon>
    </lineage>
</organism>
<feature type="compositionally biased region" description="Low complexity" evidence="4">
    <location>
        <begin position="33"/>
        <end position="68"/>
    </location>
</feature>
<evidence type="ECO:0000256" key="4">
    <source>
        <dbReference type="SAM" id="MobiDB-lite"/>
    </source>
</evidence>
<sequence>MDEKFIDAGTPTRRAYLKSGSALLAGGLLTGCTGQSGSESETESADATTTAKETETEAAATETTAEDTGYSVSMSPVGEVAFESIPEDVMVYSLLYADMAVAFGHGDAVNSLGFDSDAGGRTLDAYYDRLDGVSFDREGLAQLNNGSSDISVDKELLYELDSDLHLMDPALAVSFDGWEQSDIEEVGEQIAPWFGNVYSRAHSTPPEPYAENYEYYTLWELTEKVGAVFQAEARAAELKAVRDDLVETIQSNLPPEDERPTVGVVIFMSDTFYPSKVNVDGFATSHIRPLGVQDAFAADDVTYETSYDYETMLEIDPDVLLHSFCVASYYDVNDIEQTLAEHPVGGELSAVKNGRVYPSGNPVQGPIMNLFQLEMTAKQLFPEQFGEWPEYEGGAYPEIPEDEQLFDRQRVADIVAGN</sequence>
<comment type="caution">
    <text evidence="6">The sequence shown here is derived from an EMBL/GenBank/DDBJ whole genome shotgun (WGS) entry which is preliminary data.</text>
</comment>
<evidence type="ECO:0000313" key="7">
    <source>
        <dbReference type="Proteomes" id="UP001596481"/>
    </source>
</evidence>
<dbReference type="InterPro" id="IPR051313">
    <property type="entry name" value="Bact_iron-sidero_bind"/>
</dbReference>
<dbReference type="EMBL" id="JBHTAA010000015">
    <property type="protein sequence ID" value="MFC7205446.1"/>
    <property type="molecule type" value="Genomic_DNA"/>
</dbReference>
<gene>
    <name evidence="6" type="ORF">ACFQJC_18200</name>
</gene>
<dbReference type="AlphaFoldDB" id="A0ABD5ZJK3"/>
<dbReference type="RefSeq" id="WP_390226141.1">
    <property type="nucleotide sequence ID" value="NZ_JBHTAA010000015.1"/>
</dbReference>
<dbReference type="Pfam" id="PF01497">
    <property type="entry name" value="Peripla_BP_2"/>
    <property type="match status" value="1"/>
</dbReference>
<evidence type="ECO:0000313" key="6">
    <source>
        <dbReference type="EMBL" id="MFC7205446.1"/>
    </source>
</evidence>
<evidence type="ECO:0000256" key="2">
    <source>
        <dbReference type="ARBA" id="ARBA00022448"/>
    </source>
</evidence>
<keyword evidence="3" id="KW-0732">Signal</keyword>
<dbReference type="Proteomes" id="UP001596481">
    <property type="component" value="Unassembled WGS sequence"/>
</dbReference>
<dbReference type="PROSITE" id="PS51257">
    <property type="entry name" value="PROKAR_LIPOPROTEIN"/>
    <property type="match status" value="1"/>
</dbReference>
<dbReference type="SUPFAM" id="SSF53807">
    <property type="entry name" value="Helical backbone' metal receptor"/>
    <property type="match status" value="1"/>
</dbReference>
<dbReference type="PANTHER" id="PTHR30532">
    <property type="entry name" value="IRON III DICITRATE-BINDING PERIPLASMIC PROTEIN"/>
    <property type="match status" value="1"/>
</dbReference>
<evidence type="ECO:0000256" key="1">
    <source>
        <dbReference type="ARBA" id="ARBA00004196"/>
    </source>
</evidence>
<dbReference type="InterPro" id="IPR002491">
    <property type="entry name" value="ABC_transptr_periplasmic_BD"/>
</dbReference>
<dbReference type="Gene3D" id="3.40.50.1980">
    <property type="entry name" value="Nitrogenase molybdenum iron protein domain"/>
    <property type="match status" value="2"/>
</dbReference>
<dbReference type="PROSITE" id="PS50983">
    <property type="entry name" value="FE_B12_PBP"/>
    <property type="match status" value="1"/>
</dbReference>
<name>A0ABD5ZJK3_9EURY</name>
<feature type="domain" description="Fe/B12 periplasmic-binding" evidence="5">
    <location>
        <begin position="88"/>
        <end position="388"/>
    </location>
</feature>